<name>A0A382KS91_9ZZZZ</name>
<evidence type="ECO:0000256" key="1">
    <source>
        <dbReference type="SAM" id="MobiDB-lite"/>
    </source>
</evidence>
<dbReference type="EMBL" id="UINC01082509">
    <property type="protein sequence ID" value="SVC27340.1"/>
    <property type="molecule type" value="Genomic_DNA"/>
</dbReference>
<feature type="region of interest" description="Disordered" evidence="1">
    <location>
        <begin position="1"/>
        <end position="28"/>
    </location>
</feature>
<feature type="compositionally biased region" description="Acidic residues" evidence="1">
    <location>
        <begin position="18"/>
        <end position="28"/>
    </location>
</feature>
<organism evidence="2">
    <name type="scientific">marine metagenome</name>
    <dbReference type="NCBI Taxonomy" id="408172"/>
    <lineage>
        <taxon>unclassified sequences</taxon>
        <taxon>metagenomes</taxon>
        <taxon>ecological metagenomes</taxon>
    </lineage>
</organism>
<accession>A0A382KS91</accession>
<protein>
    <submittedName>
        <fullName evidence="2">Uncharacterized protein</fullName>
    </submittedName>
</protein>
<gene>
    <name evidence="2" type="ORF">METZ01_LOCUS280194</name>
</gene>
<reference evidence="2" key="1">
    <citation type="submission" date="2018-05" db="EMBL/GenBank/DDBJ databases">
        <authorList>
            <person name="Lanie J.A."/>
            <person name="Ng W.-L."/>
            <person name="Kazmierczak K.M."/>
            <person name="Andrzejewski T.M."/>
            <person name="Davidsen T.M."/>
            <person name="Wayne K.J."/>
            <person name="Tettelin H."/>
            <person name="Glass J.I."/>
            <person name="Rusch D."/>
            <person name="Podicherti R."/>
            <person name="Tsui H.-C.T."/>
            <person name="Winkler M.E."/>
        </authorList>
    </citation>
    <scope>NUCLEOTIDE SEQUENCE</scope>
</reference>
<sequence>MTNEELDDDPGRLKYEAEKEEEQEQKLA</sequence>
<dbReference type="AlphaFoldDB" id="A0A382KS91"/>
<proteinExistence type="predicted"/>
<evidence type="ECO:0000313" key="2">
    <source>
        <dbReference type="EMBL" id="SVC27340.1"/>
    </source>
</evidence>